<dbReference type="PANTHER" id="PTHR46696:SF1">
    <property type="entry name" value="CYTOCHROME P450 YJIB-RELATED"/>
    <property type="match status" value="1"/>
</dbReference>
<gene>
    <name evidence="2" type="ORF">DCK97_28180</name>
</gene>
<accession>A0A3B9IU05</accession>
<dbReference type="Proteomes" id="UP000257706">
    <property type="component" value="Unassembled WGS sequence"/>
</dbReference>
<sequence length="719" mass="78445">MTRVRSETWRDPSQFVTDPEMVIAILRDSSFATSDVLSYLDQIETRSGRSLPYLRAMARHSFVFQSGPDHLQARRLIAPFFSPAAVARWTAVIDAEVKAAIDVLPTLAAPDLVRDLSERVFLGVMRRFIGVPGGEDDRVLALIRTVNDLTSPMLSLSTLTRIDAGIRELLGYMAPTPASPDLPAPLLGFLEAARSGNEAADPACFALTALVAGHTIAQSLSYALYSLLSDRSDAWQDAAAPDWPERMLERVVSLYPSTLTVARTATRDAEAGGCPFHQGQTVVLDMVAANAGLRAASGGQAHLAFGTGPHKCPGAALSRLLIARTIPALARAFPRMTLHREQVTFHVFMIAQYPDRLPVELDDTPLRRNARLVELRDAVHGRTVATDDDMWSPPMMEAHLRALSERSGRDFSRAILIARNAMIFMSGDRHVAARRTVTESLGENRLARWQPHIDACITAALDGLEVAARPDLIRDFTTPLFQAVTRPILGIAPRDPARFDALAPVLQDVLEPWASLKELARLEEVFLELLDLMDLPGTAGDLPATPLLTRLLAEGLPDFDARDIRCLVLVLYGAAFNLSHTLGNVIDHLLSLPPEERATLTDPAAVRRDLEALIALAAAPKYIYRMARHAGTAGGLPVRAHDTVRVLLPSANRGAGVGHLAFGHGLHHCVGASLSKRVIRSAIPALFARFPTLRLQTHGHVYHPTTQAVALERLPCRLR</sequence>
<evidence type="ECO:0000313" key="3">
    <source>
        <dbReference type="Proteomes" id="UP000257706"/>
    </source>
</evidence>
<organism evidence="2 3">
    <name type="scientific">Tistrella mobilis</name>
    <dbReference type="NCBI Taxonomy" id="171437"/>
    <lineage>
        <taxon>Bacteria</taxon>
        <taxon>Pseudomonadati</taxon>
        <taxon>Pseudomonadota</taxon>
        <taxon>Alphaproteobacteria</taxon>
        <taxon>Geminicoccales</taxon>
        <taxon>Geminicoccaceae</taxon>
        <taxon>Tistrella</taxon>
    </lineage>
</organism>
<evidence type="ECO:0008006" key="4">
    <source>
        <dbReference type="Google" id="ProtNLM"/>
    </source>
</evidence>
<evidence type="ECO:0000256" key="1">
    <source>
        <dbReference type="ARBA" id="ARBA00010617"/>
    </source>
</evidence>
<comment type="similarity">
    <text evidence="1">Belongs to the cytochrome P450 family.</text>
</comment>
<dbReference type="GO" id="GO:0020037">
    <property type="term" value="F:heme binding"/>
    <property type="evidence" value="ECO:0007669"/>
    <property type="project" value="InterPro"/>
</dbReference>
<dbReference type="EMBL" id="DMAI01000469">
    <property type="protein sequence ID" value="HAE51295.1"/>
    <property type="molecule type" value="Genomic_DNA"/>
</dbReference>
<dbReference type="SUPFAM" id="SSF48264">
    <property type="entry name" value="Cytochrome P450"/>
    <property type="match status" value="2"/>
</dbReference>
<dbReference type="InterPro" id="IPR036396">
    <property type="entry name" value="Cyt_P450_sf"/>
</dbReference>
<proteinExistence type="inferred from homology"/>
<dbReference type="GO" id="GO:0016705">
    <property type="term" value="F:oxidoreductase activity, acting on paired donors, with incorporation or reduction of molecular oxygen"/>
    <property type="evidence" value="ECO:0007669"/>
    <property type="project" value="InterPro"/>
</dbReference>
<comment type="caution">
    <text evidence="2">The sequence shown here is derived from an EMBL/GenBank/DDBJ whole genome shotgun (WGS) entry which is preliminary data.</text>
</comment>
<dbReference type="Gene3D" id="1.10.630.10">
    <property type="entry name" value="Cytochrome P450"/>
    <property type="match status" value="2"/>
</dbReference>
<evidence type="ECO:0000313" key="2">
    <source>
        <dbReference type="EMBL" id="HAE51295.1"/>
    </source>
</evidence>
<dbReference type="GO" id="GO:0004497">
    <property type="term" value="F:monooxygenase activity"/>
    <property type="evidence" value="ECO:0007669"/>
    <property type="project" value="InterPro"/>
</dbReference>
<dbReference type="AlphaFoldDB" id="A0A3B9IU05"/>
<name>A0A3B9IU05_9PROT</name>
<dbReference type="PROSITE" id="PS00086">
    <property type="entry name" value="CYTOCHROME_P450"/>
    <property type="match status" value="2"/>
</dbReference>
<reference evidence="2 3" key="1">
    <citation type="journal article" date="2018" name="Nat. Biotechnol.">
        <title>A standardized bacterial taxonomy based on genome phylogeny substantially revises the tree of life.</title>
        <authorList>
            <person name="Parks D.H."/>
            <person name="Chuvochina M."/>
            <person name="Waite D.W."/>
            <person name="Rinke C."/>
            <person name="Skarshewski A."/>
            <person name="Chaumeil P.A."/>
            <person name="Hugenholtz P."/>
        </authorList>
    </citation>
    <scope>NUCLEOTIDE SEQUENCE [LARGE SCALE GENOMIC DNA]</scope>
    <source>
        <strain evidence="2">UBA8739</strain>
    </source>
</reference>
<dbReference type="GO" id="GO:0005506">
    <property type="term" value="F:iron ion binding"/>
    <property type="evidence" value="ECO:0007669"/>
    <property type="project" value="InterPro"/>
</dbReference>
<protein>
    <recommendedName>
        <fullName evidence="4">Cytochrome P450</fullName>
    </recommendedName>
</protein>
<dbReference type="PANTHER" id="PTHR46696">
    <property type="entry name" value="P450, PUTATIVE (EUROFUNG)-RELATED"/>
    <property type="match status" value="1"/>
</dbReference>
<dbReference type="InterPro" id="IPR017972">
    <property type="entry name" value="Cyt_P450_CS"/>
</dbReference>